<dbReference type="InterPro" id="IPR000836">
    <property type="entry name" value="PRTase_dom"/>
</dbReference>
<comment type="caution">
    <text evidence="2">The sequence shown here is derived from an EMBL/GenBank/DDBJ whole genome shotgun (WGS) entry which is preliminary data.</text>
</comment>
<accession>A0A4R5QKE6</accession>
<protein>
    <submittedName>
        <fullName evidence="2">Phosphoribosyltransferase</fullName>
    </submittedName>
</protein>
<dbReference type="Pfam" id="PF00156">
    <property type="entry name" value="Pribosyltran"/>
    <property type="match status" value="1"/>
</dbReference>
<dbReference type="Gene3D" id="3.30.1310.20">
    <property type="entry name" value="PRTase-like"/>
    <property type="match status" value="1"/>
</dbReference>
<keyword evidence="2" id="KW-0328">Glycosyltransferase</keyword>
<dbReference type="OrthoDB" id="9810066at2"/>
<keyword evidence="3" id="KW-1185">Reference proteome</keyword>
<dbReference type="Proteomes" id="UP000295096">
    <property type="component" value="Unassembled WGS sequence"/>
</dbReference>
<dbReference type="CDD" id="cd06223">
    <property type="entry name" value="PRTases_typeI"/>
    <property type="match status" value="1"/>
</dbReference>
<dbReference type="AlphaFoldDB" id="A0A4R5QKE6"/>
<evidence type="ECO:0000313" key="2">
    <source>
        <dbReference type="EMBL" id="TDH63299.1"/>
    </source>
</evidence>
<organism evidence="2 3">
    <name type="scientific">Dankookia rubra</name>
    <dbReference type="NCBI Taxonomy" id="1442381"/>
    <lineage>
        <taxon>Bacteria</taxon>
        <taxon>Pseudomonadati</taxon>
        <taxon>Pseudomonadota</taxon>
        <taxon>Alphaproteobacteria</taxon>
        <taxon>Acetobacterales</taxon>
        <taxon>Roseomonadaceae</taxon>
        <taxon>Dankookia</taxon>
    </lineage>
</organism>
<dbReference type="Gene3D" id="3.40.50.2020">
    <property type="match status" value="1"/>
</dbReference>
<evidence type="ECO:0000259" key="1">
    <source>
        <dbReference type="Pfam" id="PF00156"/>
    </source>
</evidence>
<name>A0A4R5QKE6_9PROT</name>
<feature type="domain" description="Phosphoribosyltransferase" evidence="1">
    <location>
        <begin position="17"/>
        <end position="169"/>
    </location>
</feature>
<dbReference type="SUPFAM" id="SSF53271">
    <property type="entry name" value="PRTase-like"/>
    <property type="match status" value="1"/>
</dbReference>
<keyword evidence="2" id="KW-0808">Transferase</keyword>
<dbReference type="RefSeq" id="WP_133288061.1">
    <property type="nucleotide sequence ID" value="NZ_SMSJ01000006.1"/>
</dbReference>
<dbReference type="EMBL" id="SMSJ01000006">
    <property type="protein sequence ID" value="TDH63299.1"/>
    <property type="molecule type" value="Genomic_DNA"/>
</dbReference>
<reference evidence="2 3" key="1">
    <citation type="journal article" date="2016" name="J. Microbiol.">
        <title>Dankookia rubra gen. nov., sp. nov., an alphaproteobacterium isolated from sediment of a shallow stream.</title>
        <authorList>
            <person name="Kim W.H."/>
            <person name="Kim D.H."/>
            <person name="Kang K."/>
            <person name="Ahn T.Y."/>
        </authorList>
    </citation>
    <scope>NUCLEOTIDE SEQUENCE [LARGE SCALE GENOMIC DNA]</scope>
    <source>
        <strain evidence="2 3">JCM30602</strain>
    </source>
</reference>
<proteinExistence type="predicted"/>
<dbReference type="GO" id="GO:0016757">
    <property type="term" value="F:glycosyltransferase activity"/>
    <property type="evidence" value="ECO:0007669"/>
    <property type="project" value="UniProtKB-KW"/>
</dbReference>
<gene>
    <name evidence="2" type="ORF">E2C06_07985</name>
</gene>
<dbReference type="InterPro" id="IPR029057">
    <property type="entry name" value="PRTase-like"/>
</dbReference>
<evidence type="ECO:0000313" key="3">
    <source>
        <dbReference type="Proteomes" id="UP000295096"/>
    </source>
</evidence>
<sequence length="233" mass="25490">MFRRKKAVIRFRDRAEAGRCLAERLRHLTGTNSVVFALPRGGVPVGMPIAEALGAPLDLLLVRKIGAPGQPELALGAVVDGEPPQTVLNDQIIKCLSVPPGFIAQEVNRQLEECERRRHLWMRGRSPIVPFGSTVILVDDGIATGATARAAILAIRRTAAARLVLAVPVISYEVAETLRPLCDQVLFLVEPHQLGSVGAFYDDFHQLTDEEMIGLLQNGLVWGRQDEHTGDPR</sequence>